<sequence>RLPHPGIARARQRIDDDPAAALTLADLAQACGLSRYQVLRGFAHATGLPPHAYQTQRRLQLARRLILQGVPLAETAAACGFADQSHLSRLFARSYGMTPGRYARAAR</sequence>
<protein>
    <submittedName>
        <fullName evidence="5">Helix-turn-helix transcriptional regulator</fullName>
    </submittedName>
</protein>
<dbReference type="PROSITE" id="PS01124">
    <property type="entry name" value="HTH_ARAC_FAMILY_2"/>
    <property type="match status" value="1"/>
</dbReference>
<evidence type="ECO:0000313" key="5">
    <source>
        <dbReference type="EMBL" id="MEB2665974.1"/>
    </source>
</evidence>
<dbReference type="PANTHER" id="PTHR46796">
    <property type="entry name" value="HTH-TYPE TRANSCRIPTIONAL ACTIVATOR RHAS-RELATED"/>
    <property type="match status" value="1"/>
</dbReference>
<keyword evidence="2" id="KW-0238">DNA-binding</keyword>
<dbReference type="Pfam" id="PF12833">
    <property type="entry name" value="HTH_18"/>
    <property type="match status" value="1"/>
</dbReference>
<comment type="caution">
    <text evidence="5">The sequence shown here is derived from an EMBL/GenBank/DDBJ whole genome shotgun (WGS) entry which is preliminary data.</text>
</comment>
<keyword evidence="6" id="KW-1185">Reference proteome</keyword>
<accession>A0ABU5XAR0</accession>
<keyword evidence="3" id="KW-0804">Transcription</keyword>
<dbReference type="Gene3D" id="1.10.10.60">
    <property type="entry name" value="Homeodomain-like"/>
    <property type="match status" value="2"/>
</dbReference>
<proteinExistence type="predicted"/>
<evidence type="ECO:0000256" key="2">
    <source>
        <dbReference type="ARBA" id="ARBA00023125"/>
    </source>
</evidence>
<dbReference type="InterPro" id="IPR018060">
    <property type="entry name" value="HTH_AraC"/>
</dbReference>
<gene>
    <name evidence="5" type="ORF">U5T69_23105</name>
</gene>
<dbReference type="SUPFAM" id="SSF46689">
    <property type="entry name" value="Homeodomain-like"/>
    <property type="match status" value="2"/>
</dbReference>
<dbReference type="PANTHER" id="PTHR46796:SF2">
    <property type="entry name" value="TRANSCRIPTIONAL REGULATORY PROTEIN"/>
    <property type="match status" value="1"/>
</dbReference>
<feature type="domain" description="HTH araC/xylS-type" evidence="4">
    <location>
        <begin position="8"/>
        <end position="105"/>
    </location>
</feature>
<dbReference type="PROSITE" id="PS00041">
    <property type="entry name" value="HTH_ARAC_FAMILY_1"/>
    <property type="match status" value="1"/>
</dbReference>
<evidence type="ECO:0000256" key="1">
    <source>
        <dbReference type="ARBA" id="ARBA00023015"/>
    </source>
</evidence>
<name>A0ABU5XAR0_BORPP</name>
<dbReference type="SMART" id="SM00342">
    <property type="entry name" value="HTH_ARAC"/>
    <property type="match status" value="1"/>
</dbReference>
<dbReference type="EMBL" id="JAXUBE010000258">
    <property type="protein sequence ID" value="MEB2665974.1"/>
    <property type="molecule type" value="Genomic_DNA"/>
</dbReference>
<dbReference type="InterPro" id="IPR050204">
    <property type="entry name" value="AraC_XylS_family_regulators"/>
</dbReference>
<dbReference type="InterPro" id="IPR018062">
    <property type="entry name" value="HTH_AraC-typ_CS"/>
</dbReference>
<dbReference type="RefSeq" id="WP_323670196.1">
    <property type="nucleotide sequence ID" value="NZ_JAXUBE010000258.1"/>
</dbReference>
<keyword evidence="1" id="KW-0805">Transcription regulation</keyword>
<reference evidence="5 6" key="1">
    <citation type="submission" date="2023-12" db="EMBL/GenBank/DDBJ databases">
        <title>Draft Genome Sequences of Bordetella parapertussis clinical Isolates from Colombia, 2023.</title>
        <authorList>
            <person name="Montilla E.A."/>
            <person name="Rojas F."/>
            <person name="Vargas M.N."/>
            <person name="Bonilla V."/>
            <person name="Duarte C."/>
        </authorList>
    </citation>
    <scope>NUCLEOTIDE SEQUENCE [LARGE SCALE GENOMIC DNA]</scope>
    <source>
        <strain evidence="5 6">320001806</strain>
    </source>
</reference>
<dbReference type="Proteomes" id="UP001324595">
    <property type="component" value="Unassembled WGS sequence"/>
</dbReference>
<evidence type="ECO:0000313" key="6">
    <source>
        <dbReference type="Proteomes" id="UP001324595"/>
    </source>
</evidence>
<evidence type="ECO:0000256" key="3">
    <source>
        <dbReference type="ARBA" id="ARBA00023163"/>
    </source>
</evidence>
<evidence type="ECO:0000259" key="4">
    <source>
        <dbReference type="PROSITE" id="PS01124"/>
    </source>
</evidence>
<dbReference type="InterPro" id="IPR009057">
    <property type="entry name" value="Homeodomain-like_sf"/>
</dbReference>
<feature type="non-terminal residue" evidence="5">
    <location>
        <position position="1"/>
    </location>
</feature>
<organism evidence="5 6">
    <name type="scientific">Bordetella parapertussis</name>
    <dbReference type="NCBI Taxonomy" id="519"/>
    <lineage>
        <taxon>Bacteria</taxon>
        <taxon>Pseudomonadati</taxon>
        <taxon>Pseudomonadota</taxon>
        <taxon>Betaproteobacteria</taxon>
        <taxon>Burkholderiales</taxon>
        <taxon>Alcaligenaceae</taxon>
        <taxon>Bordetella</taxon>
    </lineage>
</organism>